<evidence type="ECO:0000313" key="7">
    <source>
        <dbReference type="EMBL" id="VAX24685.1"/>
    </source>
</evidence>
<feature type="transmembrane region" description="Helical" evidence="6">
    <location>
        <begin position="63"/>
        <end position="82"/>
    </location>
</feature>
<gene>
    <name evidence="7" type="ORF">MNBD_NITROSPINAE03-605</name>
</gene>
<name>A0A3B1CZB4_9ZZZZ</name>
<reference evidence="7" key="1">
    <citation type="submission" date="2018-06" db="EMBL/GenBank/DDBJ databases">
        <authorList>
            <person name="Zhirakovskaya E."/>
        </authorList>
    </citation>
    <scope>NUCLEOTIDE SEQUENCE</scope>
</reference>
<keyword evidence="2" id="KW-1003">Cell membrane</keyword>
<evidence type="ECO:0000256" key="1">
    <source>
        <dbReference type="ARBA" id="ARBA00004651"/>
    </source>
</evidence>
<dbReference type="InterPro" id="IPR001851">
    <property type="entry name" value="ABC_transp_permease"/>
</dbReference>
<sequence>MKRQSKRMMPAPLVALAFLLVFPLFVSNDYYLHLMILALMWVVIGSAWNLLAGYTGQVSFGDAAFFGTGAYTAGLLVNHLGWSPWWGIPLGGVTAALLGLPFGWICFRLRGAYFALATLALNEIMRHIGTIWESLTDGMVGIMILQTFYAPIDSPIGELSSKIPYYYIILFMAVFSVLAVIWVMNSKLGYYFLSIREDQDAAESLGINTHYYKMISLGIAAALTGLAGGFYMNYMGFIDPETVFSLHDISIMAILVGIVGGVGTVYGPAVGAFIMVMMQEAFRTGGFGLLNAFAEYTGSQFVATSASLITGAHVLGFGVLVVLVIRYMPNGVVGDWSRLMKFIFRRLPKQV</sequence>
<keyword evidence="4 6" id="KW-1133">Transmembrane helix</keyword>
<evidence type="ECO:0000256" key="4">
    <source>
        <dbReference type="ARBA" id="ARBA00022989"/>
    </source>
</evidence>
<evidence type="ECO:0000256" key="5">
    <source>
        <dbReference type="ARBA" id="ARBA00023136"/>
    </source>
</evidence>
<dbReference type="PANTHER" id="PTHR30482:SF10">
    <property type="entry name" value="HIGH-AFFINITY BRANCHED-CHAIN AMINO ACID TRANSPORT PROTEIN BRAE"/>
    <property type="match status" value="1"/>
</dbReference>
<dbReference type="Pfam" id="PF02653">
    <property type="entry name" value="BPD_transp_2"/>
    <property type="match status" value="1"/>
</dbReference>
<feature type="transmembrane region" description="Helical" evidence="6">
    <location>
        <begin position="211"/>
        <end position="231"/>
    </location>
</feature>
<comment type="subcellular location">
    <subcellularLocation>
        <location evidence="1">Cell membrane</location>
        <topology evidence="1">Multi-pass membrane protein</topology>
    </subcellularLocation>
</comment>
<dbReference type="AlphaFoldDB" id="A0A3B1CZB4"/>
<dbReference type="GO" id="GO:0005886">
    <property type="term" value="C:plasma membrane"/>
    <property type="evidence" value="ECO:0007669"/>
    <property type="project" value="UniProtKB-SubCell"/>
</dbReference>
<dbReference type="CDD" id="cd06581">
    <property type="entry name" value="TM_PBP1_LivM_like"/>
    <property type="match status" value="1"/>
</dbReference>
<feature type="transmembrane region" description="Helical" evidence="6">
    <location>
        <begin position="33"/>
        <end position="51"/>
    </location>
</feature>
<protein>
    <submittedName>
        <fullName evidence="7">Branched-chain amino acid transport system permease protein LivM (TC 3.A.1.4.1)</fullName>
    </submittedName>
</protein>
<evidence type="ECO:0000256" key="2">
    <source>
        <dbReference type="ARBA" id="ARBA00022475"/>
    </source>
</evidence>
<keyword evidence="3 6" id="KW-0812">Transmembrane</keyword>
<dbReference type="GO" id="GO:0015658">
    <property type="term" value="F:branched-chain amino acid transmembrane transporter activity"/>
    <property type="evidence" value="ECO:0007669"/>
    <property type="project" value="InterPro"/>
</dbReference>
<dbReference type="InterPro" id="IPR043428">
    <property type="entry name" value="LivM-like"/>
</dbReference>
<feature type="transmembrane region" description="Helical" evidence="6">
    <location>
        <begin position="88"/>
        <end position="109"/>
    </location>
</feature>
<dbReference type="EMBL" id="UOGB01000301">
    <property type="protein sequence ID" value="VAX24685.1"/>
    <property type="molecule type" value="Genomic_DNA"/>
</dbReference>
<dbReference type="PANTHER" id="PTHR30482">
    <property type="entry name" value="HIGH-AFFINITY BRANCHED-CHAIN AMINO ACID TRANSPORT SYSTEM PERMEASE"/>
    <property type="match status" value="1"/>
</dbReference>
<organism evidence="7">
    <name type="scientific">hydrothermal vent metagenome</name>
    <dbReference type="NCBI Taxonomy" id="652676"/>
    <lineage>
        <taxon>unclassified sequences</taxon>
        <taxon>metagenomes</taxon>
        <taxon>ecological metagenomes</taxon>
    </lineage>
</organism>
<feature type="transmembrane region" description="Helical" evidence="6">
    <location>
        <begin position="130"/>
        <end position="152"/>
    </location>
</feature>
<keyword evidence="5 6" id="KW-0472">Membrane</keyword>
<evidence type="ECO:0000256" key="3">
    <source>
        <dbReference type="ARBA" id="ARBA00022692"/>
    </source>
</evidence>
<feature type="transmembrane region" description="Helical" evidence="6">
    <location>
        <begin position="251"/>
        <end position="276"/>
    </location>
</feature>
<accession>A0A3B1CZB4</accession>
<feature type="transmembrane region" description="Helical" evidence="6">
    <location>
        <begin position="164"/>
        <end position="184"/>
    </location>
</feature>
<proteinExistence type="predicted"/>
<evidence type="ECO:0000256" key="6">
    <source>
        <dbReference type="SAM" id="Phobius"/>
    </source>
</evidence>
<feature type="transmembrane region" description="Helical" evidence="6">
    <location>
        <begin position="308"/>
        <end position="328"/>
    </location>
</feature>